<organism evidence="1 2">
    <name type="scientific">Nelumbo nucifera</name>
    <name type="common">Sacred lotus</name>
    <dbReference type="NCBI Taxonomy" id="4432"/>
    <lineage>
        <taxon>Eukaryota</taxon>
        <taxon>Viridiplantae</taxon>
        <taxon>Streptophyta</taxon>
        <taxon>Embryophyta</taxon>
        <taxon>Tracheophyta</taxon>
        <taxon>Spermatophyta</taxon>
        <taxon>Magnoliopsida</taxon>
        <taxon>Proteales</taxon>
        <taxon>Nelumbonaceae</taxon>
        <taxon>Nelumbo</taxon>
    </lineage>
</organism>
<protein>
    <submittedName>
        <fullName evidence="1">Uncharacterized protein</fullName>
    </submittedName>
</protein>
<dbReference type="Proteomes" id="UP000607653">
    <property type="component" value="Unassembled WGS sequence"/>
</dbReference>
<reference evidence="1 2" key="1">
    <citation type="journal article" date="2020" name="Mol. Biol. Evol.">
        <title>Distinct Expression and Methylation Patterns for Genes with Different Fates following a Single Whole-Genome Duplication in Flowering Plants.</title>
        <authorList>
            <person name="Shi T."/>
            <person name="Rahmani R.S."/>
            <person name="Gugger P.F."/>
            <person name="Wang M."/>
            <person name="Li H."/>
            <person name="Zhang Y."/>
            <person name="Li Z."/>
            <person name="Wang Q."/>
            <person name="Van de Peer Y."/>
            <person name="Marchal K."/>
            <person name="Chen J."/>
        </authorList>
    </citation>
    <scope>NUCLEOTIDE SEQUENCE [LARGE SCALE GENOMIC DNA]</scope>
    <source>
        <tissue evidence="1">Leaf</tissue>
    </source>
</reference>
<gene>
    <name evidence="1" type="ORF">HUJ06_007193</name>
</gene>
<dbReference type="EMBL" id="DUZY01000004">
    <property type="protein sequence ID" value="DAD36552.1"/>
    <property type="molecule type" value="Genomic_DNA"/>
</dbReference>
<keyword evidence="2" id="KW-1185">Reference proteome</keyword>
<name>A0A822YV54_NELNU</name>
<comment type="caution">
    <text evidence="1">The sequence shown here is derived from an EMBL/GenBank/DDBJ whole genome shotgun (WGS) entry which is preliminary data.</text>
</comment>
<evidence type="ECO:0000313" key="1">
    <source>
        <dbReference type="EMBL" id="DAD36552.1"/>
    </source>
</evidence>
<proteinExistence type="predicted"/>
<dbReference type="AlphaFoldDB" id="A0A822YV54"/>
<accession>A0A822YV54</accession>
<sequence length="41" mass="4677">MQENTSSFTIFFNFYFKQAYDGVISDAGSLQGRSCPIQYKS</sequence>
<evidence type="ECO:0000313" key="2">
    <source>
        <dbReference type="Proteomes" id="UP000607653"/>
    </source>
</evidence>